<evidence type="ECO:0000313" key="12">
    <source>
        <dbReference type="EMBL" id="GAA0722005.1"/>
    </source>
</evidence>
<comment type="subcellular location">
    <subcellularLocation>
        <location evidence="1">Membrane</location>
    </subcellularLocation>
</comment>
<dbReference type="InterPro" id="IPR002326">
    <property type="entry name" value="Cyt_c1"/>
</dbReference>
<protein>
    <submittedName>
        <fullName evidence="12">Cytochrome c1</fullName>
    </submittedName>
</protein>
<keyword evidence="5 9" id="KW-1133">Transmembrane helix</keyword>
<dbReference type="Proteomes" id="UP001501523">
    <property type="component" value="Unassembled WGS sequence"/>
</dbReference>
<dbReference type="PANTHER" id="PTHR10266:SF3">
    <property type="entry name" value="CYTOCHROME C1, HEME PROTEIN, MITOCHONDRIAL"/>
    <property type="match status" value="1"/>
</dbReference>
<proteinExistence type="predicted"/>
<evidence type="ECO:0000256" key="6">
    <source>
        <dbReference type="ARBA" id="ARBA00023004"/>
    </source>
</evidence>
<keyword evidence="10" id="KW-0732">Signal</keyword>
<evidence type="ECO:0000256" key="4">
    <source>
        <dbReference type="ARBA" id="ARBA00022723"/>
    </source>
</evidence>
<keyword evidence="6 8" id="KW-0408">Iron</keyword>
<feature type="chain" id="PRO_5045436754" evidence="10">
    <location>
        <begin position="35"/>
        <end position="257"/>
    </location>
</feature>
<evidence type="ECO:0000313" key="13">
    <source>
        <dbReference type="Proteomes" id="UP001501523"/>
    </source>
</evidence>
<accession>A0ABP3U426</accession>
<evidence type="ECO:0000256" key="9">
    <source>
        <dbReference type="SAM" id="Phobius"/>
    </source>
</evidence>
<dbReference type="PRINTS" id="PR00603">
    <property type="entry name" value="CYTOCHROMEC1"/>
</dbReference>
<name>A0ABP3U426_9GAMM</name>
<dbReference type="SUPFAM" id="SSF46626">
    <property type="entry name" value="Cytochrome c"/>
    <property type="match status" value="1"/>
</dbReference>
<dbReference type="EMBL" id="BAAAEU010000024">
    <property type="protein sequence ID" value="GAA0722005.1"/>
    <property type="molecule type" value="Genomic_DNA"/>
</dbReference>
<reference evidence="13" key="1">
    <citation type="journal article" date="2019" name="Int. J. Syst. Evol. Microbiol.">
        <title>The Global Catalogue of Microorganisms (GCM) 10K type strain sequencing project: providing services to taxonomists for standard genome sequencing and annotation.</title>
        <authorList>
            <consortium name="The Broad Institute Genomics Platform"/>
            <consortium name="The Broad Institute Genome Sequencing Center for Infectious Disease"/>
            <person name="Wu L."/>
            <person name="Ma J."/>
        </authorList>
    </citation>
    <scope>NUCLEOTIDE SEQUENCE [LARGE SCALE GENOMIC DNA]</scope>
    <source>
        <strain evidence="13">JCM 15421</strain>
    </source>
</reference>
<dbReference type="PROSITE" id="PS51007">
    <property type="entry name" value="CYTC"/>
    <property type="match status" value="1"/>
</dbReference>
<dbReference type="PANTHER" id="PTHR10266">
    <property type="entry name" value="CYTOCHROME C1"/>
    <property type="match status" value="1"/>
</dbReference>
<feature type="transmembrane region" description="Helical" evidence="9">
    <location>
        <begin position="230"/>
        <end position="248"/>
    </location>
</feature>
<feature type="domain" description="Cytochrome c" evidence="11">
    <location>
        <begin position="51"/>
        <end position="223"/>
    </location>
</feature>
<keyword evidence="13" id="KW-1185">Reference proteome</keyword>
<evidence type="ECO:0000256" key="3">
    <source>
        <dbReference type="ARBA" id="ARBA00022692"/>
    </source>
</evidence>
<dbReference type="InterPro" id="IPR009056">
    <property type="entry name" value="Cyt_c-like_dom"/>
</dbReference>
<evidence type="ECO:0000256" key="8">
    <source>
        <dbReference type="PROSITE-ProRule" id="PRU00433"/>
    </source>
</evidence>
<dbReference type="InterPro" id="IPR036909">
    <property type="entry name" value="Cyt_c-like_dom_sf"/>
</dbReference>
<keyword evidence="7 9" id="KW-0472">Membrane</keyword>
<evidence type="ECO:0000256" key="2">
    <source>
        <dbReference type="ARBA" id="ARBA00022617"/>
    </source>
</evidence>
<evidence type="ECO:0000256" key="1">
    <source>
        <dbReference type="ARBA" id="ARBA00004370"/>
    </source>
</evidence>
<keyword evidence="2 8" id="KW-0349">Heme</keyword>
<keyword evidence="4 8" id="KW-0479">Metal-binding</keyword>
<evidence type="ECO:0000256" key="7">
    <source>
        <dbReference type="ARBA" id="ARBA00023136"/>
    </source>
</evidence>
<evidence type="ECO:0000256" key="10">
    <source>
        <dbReference type="SAM" id="SignalP"/>
    </source>
</evidence>
<keyword evidence="3 9" id="KW-0812">Transmembrane</keyword>
<feature type="signal peptide" evidence="10">
    <location>
        <begin position="1"/>
        <end position="34"/>
    </location>
</feature>
<evidence type="ECO:0000259" key="11">
    <source>
        <dbReference type="PROSITE" id="PS51007"/>
    </source>
</evidence>
<dbReference type="Gene3D" id="1.10.760.10">
    <property type="entry name" value="Cytochrome c-like domain"/>
    <property type="match status" value="1"/>
</dbReference>
<dbReference type="Pfam" id="PF02167">
    <property type="entry name" value="Cytochrom_C1"/>
    <property type="match status" value="1"/>
</dbReference>
<gene>
    <name evidence="12" type="ORF">GCM10009105_32820</name>
</gene>
<organism evidence="12 13">
    <name type="scientific">Dokdonella soli</name>
    <dbReference type="NCBI Taxonomy" id="529810"/>
    <lineage>
        <taxon>Bacteria</taxon>
        <taxon>Pseudomonadati</taxon>
        <taxon>Pseudomonadota</taxon>
        <taxon>Gammaproteobacteria</taxon>
        <taxon>Lysobacterales</taxon>
        <taxon>Rhodanobacteraceae</taxon>
        <taxon>Dokdonella</taxon>
    </lineage>
</organism>
<evidence type="ECO:0000256" key="5">
    <source>
        <dbReference type="ARBA" id="ARBA00022989"/>
    </source>
</evidence>
<sequence length="257" mass="28690">MTKAMTTKTRGTAMFTKFAALLFASLMTAAVASAEEAAGLQEANVRLDDVASMQRGARLFFNYCSGCHSLQYLRYSRIAEDLQLDPKDVEKNFVFTGGKIGDHAISHMPAEDATKWFGKAPPDLSLEARAKGSDWIYSYLKSFYLDPSRPLGWNNTVFPNASMPNALWELQGQQVAVMKPAEPGHDAEIEKLELKTPGRLSAGQYDQAARDITAFLQYAGEPAALKREAMGVWVLLYLAFFTFIAYLLKHEFWKDVH</sequence>
<comment type="caution">
    <text evidence="12">The sequence shown here is derived from an EMBL/GenBank/DDBJ whole genome shotgun (WGS) entry which is preliminary data.</text>
</comment>